<comment type="similarity">
    <text evidence="1 2">Belongs to the phD/YefM antitoxin family.</text>
</comment>
<sequence length="87" mass="10129">MRVHERQISAREFNQNASAARKAANDAPLVVTDHGRPTHVLMSYEEYERLKKERRSVLDLFADPSPDADFDFQPQRDKSLPREVDFD</sequence>
<dbReference type="Proteomes" id="UP000664288">
    <property type="component" value="Unassembled WGS sequence"/>
</dbReference>
<protein>
    <recommendedName>
        <fullName evidence="2">Antitoxin</fullName>
    </recommendedName>
</protein>
<feature type="compositionally biased region" description="Basic and acidic residues" evidence="3">
    <location>
        <begin position="74"/>
        <end position="87"/>
    </location>
</feature>
<feature type="region of interest" description="Disordered" evidence="3">
    <location>
        <begin position="1"/>
        <end position="26"/>
    </location>
</feature>
<dbReference type="SUPFAM" id="SSF143120">
    <property type="entry name" value="YefM-like"/>
    <property type="match status" value="1"/>
</dbReference>
<proteinExistence type="inferred from homology"/>
<dbReference type="RefSeq" id="WP_207351014.1">
    <property type="nucleotide sequence ID" value="NZ_JAFMPY010000010.1"/>
</dbReference>
<evidence type="ECO:0000313" key="4">
    <source>
        <dbReference type="EMBL" id="MBO0904385.1"/>
    </source>
</evidence>
<dbReference type="NCBIfam" id="TIGR01552">
    <property type="entry name" value="phd_fam"/>
    <property type="match status" value="1"/>
</dbReference>
<accession>A0ABS3J3X5</accession>
<evidence type="ECO:0000256" key="3">
    <source>
        <dbReference type="SAM" id="MobiDB-lite"/>
    </source>
</evidence>
<evidence type="ECO:0000256" key="2">
    <source>
        <dbReference type="RuleBase" id="RU362080"/>
    </source>
</evidence>
<dbReference type="Pfam" id="PF02604">
    <property type="entry name" value="PhdYeFM_antitox"/>
    <property type="match status" value="1"/>
</dbReference>
<dbReference type="InterPro" id="IPR036165">
    <property type="entry name" value="YefM-like_sf"/>
</dbReference>
<dbReference type="Gene3D" id="3.40.1620.10">
    <property type="entry name" value="YefM-like domain"/>
    <property type="match status" value="1"/>
</dbReference>
<reference evidence="4 5" key="1">
    <citation type="submission" date="2021-03" db="EMBL/GenBank/DDBJ databases">
        <title>Whole genome sequence of Jiella sp. MQZ13P-4.</title>
        <authorList>
            <person name="Tuo L."/>
        </authorList>
    </citation>
    <scope>NUCLEOTIDE SEQUENCE [LARGE SCALE GENOMIC DNA]</scope>
    <source>
        <strain evidence="4 5">MQZ13P-4</strain>
    </source>
</reference>
<keyword evidence="5" id="KW-1185">Reference proteome</keyword>
<organism evidence="4 5">
    <name type="scientific">Jiella sonneratiae</name>
    <dbReference type="NCBI Taxonomy" id="2816856"/>
    <lineage>
        <taxon>Bacteria</taxon>
        <taxon>Pseudomonadati</taxon>
        <taxon>Pseudomonadota</taxon>
        <taxon>Alphaproteobacteria</taxon>
        <taxon>Hyphomicrobiales</taxon>
        <taxon>Aurantimonadaceae</taxon>
        <taxon>Jiella</taxon>
    </lineage>
</organism>
<name>A0ABS3J3X5_9HYPH</name>
<comment type="function">
    <text evidence="2">Antitoxin component of a type II toxin-antitoxin (TA) system.</text>
</comment>
<feature type="region of interest" description="Disordered" evidence="3">
    <location>
        <begin position="64"/>
        <end position="87"/>
    </location>
</feature>
<dbReference type="EMBL" id="JAFMPY010000010">
    <property type="protein sequence ID" value="MBO0904385.1"/>
    <property type="molecule type" value="Genomic_DNA"/>
</dbReference>
<evidence type="ECO:0000313" key="5">
    <source>
        <dbReference type="Proteomes" id="UP000664288"/>
    </source>
</evidence>
<dbReference type="InterPro" id="IPR006442">
    <property type="entry name" value="Antitoxin_Phd/YefM"/>
</dbReference>
<evidence type="ECO:0000256" key="1">
    <source>
        <dbReference type="ARBA" id="ARBA00009981"/>
    </source>
</evidence>
<comment type="caution">
    <text evidence="4">The sequence shown here is derived from an EMBL/GenBank/DDBJ whole genome shotgun (WGS) entry which is preliminary data.</text>
</comment>
<feature type="compositionally biased region" description="Low complexity" evidence="3">
    <location>
        <begin position="14"/>
        <end position="26"/>
    </location>
</feature>
<feature type="compositionally biased region" description="Low complexity" evidence="3">
    <location>
        <begin position="64"/>
        <end position="73"/>
    </location>
</feature>
<gene>
    <name evidence="4" type="ORF">J1C47_12095</name>
</gene>